<dbReference type="Gene3D" id="3.40.1440.10">
    <property type="entry name" value="GIY-YIG endonuclease"/>
    <property type="match status" value="1"/>
</dbReference>
<protein>
    <submittedName>
        <fullName evidence="3">UPF0213 protein</fullName>
    </submittedName>
</protein>
<dbReference type="CDD" id="cd10456">
    <property type="entry name" value="GIY-YIG_UPF0213"/>
    <property type="match status" value="1"/>
</dbReference>
<organism evidence="3 4">
    <name type="scientific">Parachlamydia acanthamoebae</name>
    <dbReference type="NCBI Taxonomy" id="83552"/>
    <lineage>
        <taxon>Bacteria</taxon>
        <taxon>Pseudomonadati</taxon>
        <taxon>Chlamydiota</taxon>
        <taxon>Chlamydiia</taxon>
        <taxon>Parachlamydiales</taxon>
        <taxon>Parachlamydiaceae</taxon>
        <taxon>Parachlamydia</taxon>
    </lineage>
</organism>
<dbReference type="PANTHER" id="PTHR34477:SF1">
    <property type="entry name" value="UPF0213 PROTEIN YHBQ"/>
    <property type="match status" value="1"/>
</dbReference>
<comment type="similarity">
    <text evidence="1">Belongs to the UPF0213 family.</text>
</comment>
<dbReference type="AlphaFoldDB" id="A0A0C1C9D7"/>
<proteinExistence type="inferred from homology"/>
<sequence length="89" mass="10583">MKIDEWIVYIIQAESGKLYTGITNDLQRRFQDHKQLKKGARFFHFSSPDKIVFSEKHPNRSEALKRESAIKKMNRQEKLKLITSMNMDL</sequence>
<dbReference type="InterPro" id="IPR000305">
    <property type="entry name" value="GIY-YIG_endonuc"/>
</dbReference>
<comment type="caution">
    <text evidence="3">The sequence shown here is derived from an EMBL/GenBank/DDBJ whole genome shotgun (WGS) entry which is preliminary data.</text>
</comment>
<accession>A0A0C1C9D7</accession>
<dbReference type="PATRIC" id="fig|83552.4.peg.1245"/>
<gene>
    <name evidence="3" type="ORF">DB43_GD00360</name>
</gene>
<dbReference type="SUPFAM" id="SSF82771">
    <property type="entry name" value="GIY-YIG endonuclease"/>
    <property type="match status" value="1"/>
</dbReference>
<dbReference type="InterPro" id="IPR035901">
    <property type="entry name" value="GIY-YIG_endonuc_sf"/>
</dbReference>
<reference evidence="3 4" key="1">
    <citation type="journal article" date="2014" name="Mol. Biol. Evol.">
        <title>Massive expansion of Ubiquitination-related gene families within the Chlamydiae.</title>
        <authorList>
            <person name="Domman D."/>
            <person name="Collingro A."/>
            <person name="Lagkouvardos I."/>
            <person name="Gehre L."/>
            <person name="Weinmaier T."/>
            <person name="Rattei T."/>
            <person name="Subtil A."/>
            <person name="Horn M."/>
        </authorList>
    </citation>
    <scope>NUCLEOTIDE SEQUENCE [LARGE SCALE GENOMIC DNA]</scope>
    <source>
        <strain evidence="3 4">OEW1</strain>
    </source>
</reference>
<dbReference type="PROSITE" id="PS50164">
    <property type="entry name" value="GIY_YIG"/>
    <property type="match status" value="1"/>
</dbReference>
<dbReference type="Proteomes" id="UP000031307">
    <property type="component" value="Unassembled WGS sequence"/>
</dbReference>
<dbReference type="PANTHER" id="PTHR34477">
    <property type="entry name" value="UPF0213 PROTEIN YHBQ"/>
    <property type="match status" value="1"/>
</dbReference>
<evidence type="ECO:0000313" key="3">
    <source>
        <dbReference type="EMBL" id="KIA77605.1"/>
    </source>
</evidence>
<evidence type="ECO:0000259" key="2">
    <source>
        <dbReference type="PROSITE" id="PS50164"/>
    </source>
</evidence>
<dbReference type="OMA" id="ERRFNEH"/>
<dbReference type="RefSeq" id="WP_013925151.1">
    <property type="nucleotide sequence ID" value="NZ_JASBUT010000006.1"/>
</dbReference>
<name>A0A0C1C9D7_9BACT</name>
<feature type="domain" description="GIY-YIG" evidence="2">
    <location>
        <begin position="4"/>
        <end position="80"/>
    </location>
</feature>
<dbReference type="InterPro" id="IPR050190">
    <property type="entry name" value="UPF0213_domain"/>
</dbReference>
<evidence type="ECO:0000256" key="1">
    <source>
        <dbReference type="ARBA" id="ARBA00007435"/>
    </source>
</evidence>
<dbReference type="EMBL" id="JSAM01000073">
    <property type="protein sequence ID" value="KIA77605.1"/>
    <property type="molecule type" value="Genomic_DNA"/>
</dbReference>
<dbReference type="Pfam" id="PF01541">
    <property type="entry name" value="GIY-YIG"/>
    <property type="match status" value="1"/>
</dbReference>
<evidence type="ECO:0000313" key="4">
    <source>
        <dbReference type="Proteomes" id="UP000031307"/>
    </source>
</evidence>